<dbReference type="Proteomes" id="UP001497700">
    <property type="component" value="Unassembled WGS sequence"/>
</dbReference>
<organism evidence="1 2">
    <name type="scientific">Hypoxylon rubiginosum</name>
    <dbReference type="NCBI Taxonomy" id="110542"/>
    <lineage>
        <taxon>Eukaryota</taxon>
        <taxon>Fungi</taxon>
        <taxon>Dikarya</taxon>
        <taxon>Ascomycota</taxon>
        <taxon>Pezizomycotina</taxon>
        <taxon>Sordariomycetes</taxon>
        <taxon>Xylariomycetidae</taxon>
        <taxon>Xylariales</taxon>
        <taxon>Hypoxylaceae</taxon>
        <taxon>Hypoxylon</taxon>
    </lineage>
</organism>
<comment type="caution">
    <text evidence="1">The sequence shown here is derived from an EMBL/GenBank/DDBJ whole genome shotgun (WGS) entry which is preliminary data.</text>
</comment>
<dbReference type="EMBL" id="MU393598">
    <property type="protein sequence ID" value="KAI4860128.1"/>
    <property type="molecule type" value="Genomic_DNA"/>
</dbReference>
<keyword evidence="1" id="KW-0808">Transferase</keyword>
<keyword evidence="2" id="KW-1185">Reference proteome</keyword>
<name>A0ACB9YMD1_9PEZI</name>
<reference evidence="1 2" key="1">
    <citation type="journal article" date="2022" name="New Phytol.">
        <title>Ecological generalism drives hyperdiversity of secondary metabolite gene clusters in xylarialean endophytes.</title>
        <authorList>
            <person name="Franco M.E.E."/>
            <person name="Wisecaver J.H."/>
            <person name="Arnold A.E."/>
            <person name="Ju Y.M."/>
            <person name="Slot J.C."/>
            <person name="Ahrendt S."/>
            <person name="Moore L.P."/>
            <person name="Eastman K.E."/>
            <person name="Scott K."/>
            <person name="Konkel Z."/>
            <person name="Mondo S.J."/>
            <person name="Kuo A."/>
            <person name="Hayes R.D."/>
            <person name="Haridas S."/>
            <person name="Andreopoulos B."/>
            <person name="Riley R."/>
            <person name="LaButti K."/>
            <person name="Pangilinan J."/>
            <person name="Lipzen A."/>
            <person name="Amirebrahimi M."/>
            <person name="Yan J."/>
            <person name="Adam C."/>
            <person name="Keymanesh K."/>
            <person name="Ng V."/>
            <person name="Louie K."/>
            <person name="Northen T."/>
            <person name="Drula E."/>
            <person name="Henrissat B."/>
            <person name="Hsieh H.M."/>
            <person name="Youens-Clark K."/>
            <person name="Lutzoni F."/>
            <person name="Miadlikowska J."/>
            <person name="Eastwood D.C."/>
            <person name="Hamelin R.C."/>
            <person name="Grigoriev I.V."/>
            <person name="U'Ren J.M."/>
        </authorList>
    </citation>
    <scope>NUCLEOTIDE SEQUENCE [LARGE SCALE GENOMIC DNA]</scope>
    <source>
        <strain evidence="1 2">CBS 119005</strain>
    </source>
</reference>
<accession>A0ACB9YMD1</accession>
<gene>
    <name evidence="1" type="ORF">F4820DRAFT_121502</name>
</gene>
<evidence type="ECO:0000313" key="2">
    <source>
        <dbReference type="Proteomes" id="UP001497700"/>
    </source>
</evidence>
<keyword evidence="1" id="KW-0489">Methyltransferase</keyword>
<proteinExistence type="predicted"/>
<evidence type="ECO:0000313" key="1">
    <source>
        <dbReference type="EMBL" id="KAI4860128.1"/>
    </source>
</evidence>
<protein>
    <submittedName>
        <fullName evidence="1">S-adenosyl-L-methionine-dependent methyltransferase</fullName>
    </submittedName>
</protein>
<sequence>MNTTVGVSSEASQTYSSEDGWEEEQSVDSAQAAIERRFQEMKSSPDHVTIDLTENQHDKVEELEYENEATLEPDIARVIEVIDLTAKRARRRPRQTSQPRKRNPSITPPNRWIESYMYNGMELKRGTTVEIHAVPELCQASFLLIQVIIRTESGIILRGLPLTRTRNLRGQLQRLRNEVALILHIDQDDIRPDEEQAAIEIPVDRVQKIRTCHITNKNFPEHRFLNGIYKDVKDIEERGVLICRWKCCFIWGDARRRDSGRPSTEFVVAHITAEEVPKARFRASDSCITNTWRGGKVRGGAFIPGEPEMRLTVDVEDEPQDVWISRKPGQQYTFADMFCGAGGASCGARAAGLRITLSCDHADGACNTYRLQFPEADLRHQDMYDFIMEIRASRYHIDFLHLSPPCQYWSPAHTVAGVNDEANIAILFSCHELIKSLRPRIFTLEQTFGILHPRFEYYFNALVHGFTQYNYSVRWKVVNLLSWGAPSQRQRLVMIGACAGEELPPYPVATHSSELALEDGTKPYRTVKRMLRRIPRDVVDDLHEPRSLKRIYKEAWDPEVPLARTITCSGGVGNYHYSGRRGFTLREYATLQGFPVDYRFQKPEQKRQIGNAFPPIVVEALYKHLRRWLEQKDYVCANEDELSESDEDDLRDAVETDSEVEYINSRKIEREVEYLGRRKLRRSASIMSIGDSDSGTEMDVDARSEDVHSPGVCIDAVQLRGANPKGPIELD</sequence>